<accession>A0A1F7GUI3</accession>
<evidence type="ECO:0000313" key="2">
    <source>
        <dbReference type="EMBL" id="OGK22182.1"/>
    </source>
</evidence>
<evidence type="ECO:0000313" key="3">
    <source>
        <dbReference type="Proteomes" id="UP000177026"/>
    </source>
</evidence>
<dbReference type="EMBL" id="MFZI01000004">
    <property type="protein sequence ID" value="OGK22182.1"/>
    <property type="molecule type" value="Genomic_DNA"/>
</dbReference>
<comment type="caution">
    <text evidence="2">The sequence shown here is derived from an EMBL/GenBank/DDBJ whole genome shotgun (WGS) entry which is preliminary data.</text>
</comment>
<name>A0A1F7GUI3_9BACT</name>
<proteinExistence type="predicted"/>
<protein>
    <submittedName>
        <fullName evidence="2">Uncharacterized protein</fullName>
    </submittedName>
</protein>
<organism evidence="2 3">
    <name type="scientific">Candidatus Roizmanbacteria bacterium RIFCSPHIGHO2_01_FULL_39_8</name>
    <dbReference type="NCBI Taxonomy" id="1802033"/>
    <lineage>
        <taxon>Bacteria</taxon>
        <taxon>Candidatus Roizmaniibacteriota</taxon>
    </lineage>
</organism>
<keyword evidence="1" id="KW-0812">Transmembrane</keyword>
<evidence type="ECO:0000256" key="1">
    <source>
        <dbReference type="SAM" id="Phobius"/>
    </source>
</evidence>
<reference evidence="2 3" key="1">
    <citation type="journal article" date="2016" name="Nat. Commun.">
        <title>Thousands of microbial genomes shed light on interconnected biogeochemical processes in an aquifer system.</title>
        <authorList>
            <person name="Anantharaman K."/>
            <person name="Brown C.T."/>
            <person name="Hug L.A."/>
            <person name="Sharon I."/>
            <person name="Castelle C.J."/>
            <person name="Probst A.J."/>
            <person name="Thomas B.C."/>
            <person name="Singh A."/>
            <person name="Wilkins M.J."/>
            <person name="Karaoz U."/>
            <person name="Brodie E.L."/>
            <person name="Williams K.H."/>
            <person name="Hubbard S.S."/>
            <person name="Banfield J.F."/>
        </authorList>
    </citation>
    <scope>NUCLEOTIDE SEQUENCE [LARGE SCALE GENOMIC DNA]</scope>
</reference>
<dbReference type="AlphaFoldDB" id="A0A1F7GUI3"/>
<gene>
    <name evidence="2" type="ORF">A2866_03425</name>
</gene>
<keyword evidence="1" id="KW-1133">Transmembrane helix</keyword>
<feature type="transmembrane region" description="Helical" evidence="1">
    <location>
        <begin position="6"/>
        <end position="22"/>
    </location>
</feature>
<dbReference type="Proteomes" id="UP000177026">
    <property type="component" value="Unassembled WGS sequence"/>
</dbReference>
<keyword evidence="1" id="KW-0472">Membrane</keyword>
<sequence>MRQFIIVLISFFFGFLIFFFFLKEPIELVYCRRQTEFKLYNFREAIKKNGSTQEIEENDEIKKYIQDIYQTCIK</sequence>